<dbReference type="EMBL" id="CM000140">
    <property type="protein sequence ID" value="EEE60086.1"/>
    <property type="molecule type" value="Genomic_DNA"/>
</dbReference>
<dbReference type="Pfam" id="PF07899">
    <property type="entry name" value="Frigida"/>
    <property type="match status" value="1"/>
</dbReference>
<dbReference type="PANTHER" id="PTHR31791:SF38">
    <property type="entry name" value="FRIGIDA-LIKE PROTEIN"/>
    <property type="match status" value="1"/>
</dbReference>
<keyword evidence="3 4" id="KW-0287">Flowering</keyword>
<feature type="region of interest" description="Disordered" evidence="5">
    <location>
        <begin position="366"/>
        <end position="426"/>
    </location>
</feature>
<sequence length="516" mass="56297">MAAPAAESAVVGVGVDSATSAAVRDGFAELERQQQLLATCTRLYQQLTEHFGSLERRLAARSETLRTKRRFLDVRTSRRLEALRRREASIDGSVSLALSRLDSLAKGQRGDDREVDALRAELPDALKRCVDPARFAMDAVSEVFPIDKRAVRSPTDLAWACVLILEAVVPSLADPDPEIGAARPMVPQAARERARGMAREWKDAAEKKGGVEGAKPPDAHAFLQHVATFAVAEKEDKELYRRIVVSFSWRRQMPRLAITLGLEDEMDDIIEELITKGQQLDAVNFAYEAGLQEKFPPAPLLKAYLEDSKKIPSNSDNLSTSTGQSGSNANKKEQSALRAVIKCVEDHKLEAEFPLEDLRERLEELEKAKTEKKKAASSSSSGGSSGPANKRIRASTGGPMPPAKAGRLTDYTGTPSSPATTTTNATFIRSPSHASYGTASPYSYDRPAAHPLYCGQNTLAMREPYAYHHPSEVSSVGLGMSYPSPPITYPAYAGYSNGIGYSNAMAPAFHHQAYYR</sequence>
<name>B9F6F5_ORYSJ</name>
<accession>B9F6F5</accession>
<keyword evidence="2 4" id="KW-0221">Differentiation</keyword>
<evidence type="ECO:0000256" key="5">
    <source>
        <dbReference type="SAM" id="MobiDB-lite"/>
    </source>
</evidence>
<dbReference type="AlphaFoldDB" id="B9F6F5"/>
<reference evidence="6" key="1">
    <citation type="journal article" date="2005" name="PLoS Biol.">
        <title>The genomes of Oryza sativa: a history of duplications.</title>
        <authorList>
            <person name="Yu J."/>
            <person name="Wang J."/>
            <person name="Lin W."/>
            <person name="Li S."/>
            <person name="Li H."/>
            <person name="Zhou J."/>
            <person name="Ni P."/>
            <person name="Dong W."/>
            <person name="Hu S."/>
            <person name="Zeng C."/>
            <person name="Zhang J."/>
            <person name="Zhang Y."/>
            <person name="Li R."/>
            <person name="Xu Z."/>
            <person name="Li S."/>
            <person name="Li X."/>
            <person name="Zheng H."/>
            <person name="Cong L."/>
            <person name="Lin L."/>
            <person name="Yin J."/>
            <person name="Geng J."/>
            <person name="Li G."/>
            <person name="Shi J."/>
            <person name="Liu J."/>
            <person name="Lv H."/>
            <person name="Li J."/>
            <person name="Wang J."/>
            <person name="Deng Y."/>
            <person name="Ran L."/>
            <person name="Shi X."/>
            <person name="Wang X."/>
            <person name="Wu Q."/>
            <person name="Li C."/>
            <person name="Ren X."/>
            <person name="Wang J."/>
            <person name="Wang X."/>
            <person name="Li D."/>
            <person name="Liu D."/>
            <person name="Zhang X."/>
            <person name="Ji Z."/>
            <person name="Zhao W."/>
            <person name="Sun Y."/>
            <person name="Zhang Z."/>
            <person name="Bao J."/>
            <person name="Han Y."/>
            <person name="Dong L."/>
            <person name="Ji J."/>
            <person name="Chen P."/>
            <person name="Wu S."/>
            <person name="Liu J."/>
            <person name="Xiao Y."/>
            <person name="Bu D."/>
            <person name="Tan J."/>
            <person name="Yang L."/>
            <person name="Ye C."/>
            <person name="Zhang J."/>
            <person name="Xu J."/>
            <person name="Zhou Y."/>
            <person name="Yu Y."/>
            <person name="Zhang B."/>
            <person name="Zhuang S."/>
            <person name="Wei H."/>
            <person name="Liu B."/>
            <person name="Lei M."/>
            <person name="Yu H."/>
            <person name="Li Y."/>
            <person name="Xu H."/>
            <person name="Wei S."/>
            <person name="He X."/>
            <person name="Fang L."/>
            <person name="Zhang Z."/>
            <person name="Zhang Y."/>
            <person name="Huang X."/>
            <person name="Su Z."/>
            <person name="Tong W."/>
            <person name="Li J."/>
            <person name="Tong Z."/>
            <person name="Li S."/>
            <person name="Ye J."/>
            <person name="Wang L."/>
            <person name="Fang L."/>
            <person name="Lei T."/>
            <person name="Chen C."/>
            <person name="Chen H."/>
            <person name="Xu Z."/>
            <person name="Li H."/>
            <person name="Huang H."/>
            <person name="Zhang F."/>
            <person name="Xu H."/>
            <person name="Li N."/>
            <person name="Zhao C."/>
            <person name="Li S."/>
            <person name="Dong L."/>
            <person name="Huang Y."/>
            <person name="Li L."/>
            <person name="Xi Y."/>
            <person name="Qi Q."/>
            <person name="Li W."/>
            <person name="Zhang B."/>
            <person name="Hu W."/>
            <person name="Zhang Y."/>
            <person name="Tian X."/>
            <person name="Jiao Y."/>
            <person name="Liang X."/>
            <person name="Jin J."/>
            <person name="Gao L."/>
            <person name="Zheng W."/>
            <person name="Hao B."/>
            <person name="Liu S."/>
            <person name="Wang W."/>
            <person name="Yuan L."/>
            <person name="Cao M."/>
            <person name="McDermott J."/>
            <person name="Samudrala R."/>
            <person name="Wang J."/>
            <person name="Wong G.K."/>
            <person name="Yang H."/>
        </authorList>
    </citation>
    <scope>NUCLEOTIDE SEQUENCE [LARGE SCALE GENOMIC DNA]</scope>
</reference>
<feature type="compositionally biased region" description="Low complexity" evidence="5">
    <location>
        <begin position="412"/>
        <end position="426"/>
    </location>
</feature>
<evidence type="ECO:0000256" key="3">
    <source>
        <dbReference type="ARBA" id="ARBA00023089"/>
    </source>
</evidence>
<keyword evidence="4" id="KW-0217">Developmental protein</keyword>
<dbReference type="GO" id="GO:0030154">
    <property type="term" value="P:cell differentiation"/>
    <property type="evidence" value="ECO:0007669"/>
    <property type="project" value="UniProtKB-KW"/>
</dbReference>
<feature type="compositionally biased region" description="Polar residues" evidence="5">
    <location>
        <begin position="311"/>
        <end position="329"/>
    </location>
</feature>
<feature type="region of interest" description="Disordered" evidence="5">
    <location>
        <begin position="311"/>
        <end position="333"/>
    </location>
</feature>
<evidence type="ECO:0000256" key="1">
    <source>
        <dbReference type="ARBA" id="ARBA00008956"/>
    </source>
</evidence>
<dbReference type="Proteomes" id="UP000007752">
    <property type="component" value="Chromosome 3"/>
</dbReference>
<dbReference type="InterPro" id="IPR012474">
    <property type="entry name" value="Frigida"/>
</dbReference>
<evidence type="ECO:0000256" key="2">
    <source>
        <dbReference type="ARBA" id="ARBA00022782"/>
    </source>
</evidence>
<evidence type="ECO:0000256" key="4">
    <source>
        <dbReference type="RuleBase" id="RU364012"/>
    </source>
</evidence>
<gene>
    <name evidence="6" type="ORF">OsJ_12936</name>
</gene>
<dbReference type="GO" id="GO:0009908">
    <property type="term" value="P:flower development"/>
    <property type="evidence" value="ECO:0007669"/>
    <property type="project" value="UniProtKB-KW"/>
</dbReference>
<protein>
    <recommendedName>
        <fullName evidence="4">FRIGIDA-like protein</fullName>
    </recommendedName>
</protein>
<proteinExistence type="inferred from homology"/>
<reference evidence="6" key="2">
    <citation type="submission" date="2008-12" db="EMBL/GenBank/DDBJ databases">
        <title>Improved gene annotation of the rice (Oryza sativa) genomes.</title>
        <authorList>
            <person name="Wang J."/>
            <person name="Li R."/>
            <person name="Fan W."/>
            <person name="Huang Q."/>
            <person name="Zhang J."/>
            <person name="Zhou Y."/>
            <person name="Hu Y."/>
            <person name="Zi S."/>
            <person name="Li J."/>
            <person name="Ni P."/>
            <person name="Zheng H."/>
            <person name="Zhang Y."/>
            <person name="Zhao M."/>
            <person name="Hao Q."/>
            <person name="McDermott J."/>
            <person name="Samudrala R."/>
            <person name="Kristiansen K."/>
            <person name="Wong G.K.-S."/>
        </authorList>
    </citation>
    <scope>NUCLEOTIDE SEQUENCE</scope>
</reference>
<organism evidence="6">
    <name type="scientific">Oryza sativa subsp. japonica</name>
    <name type="common">Rice</name>
    <dbReference type="NCBI Taxonomy" id="39947"/>
    <lineage>
        <taxon>Eukaryota</taxon>
        <taxon>Viridiplantae</taxon>
        <taxon>Streptophyta</taxon>
        <taxon>Embryophyta</taxon>
        <taxon>Tracheophyta</taxon>
        <taxon>Spermatophyta</taxon>
        <taxon>Magnoliopsida</taxon>
        <taxon>Liliopsida</taxon>
        <taxon>Poales</taxon>
        <taxon>Poaceae</taxon>
        <taxon>BOP clade</taxon>
        <taxon>Oryzoideae</taxon>
        <taxon>Oryzeae</taxon>
        <taxon>Oryzinae</taxon>
        <taxon>Oryza</taxon>
        <taxon>Oryza sativa</taxon>
    </lineage>
</organism>
<comment type="similarity">
    <text evidence="1 4">Belongs to the Frigida family.</text>
</comment>
<dbReference type="PANTHER" id="PTHR31791">
    <property type="entry name" value="FRIGIDA-LIKE PROTEIN 3-RELATED"/>
    <property type="match status" value="1"/>
</dbReference>
<evidence type="ECO:0000313" key="6">
    <source>
        <dbReference type="EMBL" id="EEE60086.1"/>
    </source>
</evidence>